<sequence>MSSPKHERIGPDGVGAVPYLPLSSATDVPGDQSIGRLVGDATQHISTLVRAEMELAKSELIGEVKKGLKGAVYFMIALTVVLYSTFFLFFFLSEGLAEWFRGLHRWGAFGVVLLLMWAVAAVAGFLGYRKVKKFKAPERTIASVKETAAALKPQRAPEADLTTTRD</sequence>
<evidence type="ECO:0000313" key="3">
    <source>
        <dbReference type="Proteomes" id="UP000286716"/>
    </source>
</evidence>
<organism evidence="2 3">
    <name type="scientific">Amycolatopsis balhimycina DSM 5908</name>
    <dbReference type="NCBI Taxonomy" id="1081091"/>
    <lineage>
        <taxon>Bacteria</taxon>
        <taxon>Bacillati</taxon>
        <taxon>Actinomycetota</taxon>
        <taxon>Actinomycetes</taxon>
        <taxon>Pseudonocardiales</taxon>
        <taxon>Pseudonocardiaceae</taxon>
        <taxon>Amycolatopsis</taxon>
    </lineage>
</organism>
<keyword evidence="3" id="KW-1185">Reference proteome</keyword>
<accession>A0A428W997</accession>
<feature type="transmembrane region" description="Helical" evidence="1">
    <location>
        <begin position="104"/>
        <end position="128"/>
    </location>
</feature>
<dbReference type="Proteomes" id="UP000286716">
    <property type="component" value="Unassembled WGS sequence"/>
</dbReference>
<evidence type="ECO:0000313" key="2">
    <source>
        <dbReference type="EMBL" id="RSM39623.1"/>
    </source>
</evidence>
<dbReference type="Pfam" id="PF07332">
    <property type="entry name" value="Phage_holin_3_6"/>
    <property type="match status" value="1"/>
</dbReference>
<comment type="caution">
    <text evidence="2">The sequence shown here is derived from an EMBL/GenBank/DDBJ whole genome shotgun (WGS) entry which is preliminary data.</text>
</comment>
<dbReference type="EMBL" id="QHHU01000044">
    <property type="protein sequence ID" value="RSM39623.1"/>
    <property type="molecule type" value="Genomic_DNA"/>
</dbReference>
<keyword evidence="1" id="KW-1133">Transmembrane helix</keyword>
<keyword evidence="1" id="KW-0812">Transmembrane</keyword>
<dbReference type="InterPro" id="IPR009937">
    <property type="entry name" value="Phage_holin_3_6"/>
</dbReference>
<gene>
    <name evidence="2" type="ORF">DMA12_29015</name>
</gene>
<name>A0A428W997_AMYBA</name>
<protein>
    <submittedName>
        <fullName evidence="2">Phage holin family protein</fullName>
    </submittedName>
</protein>
<proteinExistence type="predicted"/>
<evidence type="ECO:0000256" key="1">
    <source>
        <dbReference type="SAM" id="Phobius"/>
    </source>
</evidence>
<reference evidence="2 3" key="1">
    <citation type="submission" date="2018-05" db="EMBL/GenBank/DDBJ databases">
        <title>Evolution of GPA BGCs.</title>
        <authorList>
            <person name="Waglechner N."/>
            <person name="Wright G.D."/>
        </authorList>
    </citation>
    <scope>NUCLEOTIDE SEQUENCE [LARGE SCALE GENOMIC DNA]</scope>
    <source>
        <strain evidence="2 3">DSM 5908</strain>
    </source>
</reference>
<dbReference type="OrthoDB" id="3828498at2"/>
<feature type="transmembrane region" description="Helical" evidence="1">
    <location>
        <begin position="71"/>
        <end position="92"/>
    </location>
</feature>
<dbReference type="AlphaFoldDB" id="A0A428W997"/>
<dbReference type="RefSeq" id="WP_020642032.1">
    <property type="nucleotide sequence ID" value="NZ_QHHU01000044.1"/>
</dbReference>
<keyword evidence="1" id="KW-0472">Membrane</keyword>